<keyword evidence="3" id="KW-1185">Reference proteome</keyword>
<dbReference type="OrthoDB" id="57532at2"/>
<gene>
    <name evidence="2" type="ordered locus">Tgr7_1804</name>
</gene>
<protein>
    <recommendedName>
        <fullName evidence="4">Lipoprotein</fullName>
    </recommendedName>
</protein>
<evidence type="ECO:0000313" key="3">
    <source>
        <dbReference type="Proteomes" id="UP000002383"/>
    </source>
</evidence>
<feature type="signal peptide" evidence="1">
    <location>
        <begin position="1"/>
        <end position="17"/>
    </location>
</feature>
<keyword evidence="1" id="KW-0732">Signal</keyword>
<name>B8GSI2_THISH</name>
<organism evidence="2 3">
    <name type="scientific">Thioalkalivibrio sulfidiphilus (strain HL-EbGR7)</name>
    <dbReference type="NCBI Taxonomy" id="396588"/>
    <lineage>
        <taxon>Bacteria</taxon>
        <taxon>Pseudomonadati</taxon>
        <taxon>Pseudomonadota</taxon>
        <taxon>Gammaproteobacteria</taxon>
        <taxon>Chromatiales</taxon>
        <taxon>Ectothiorhodospiraceae</taxon>
        <taxon>Thioalkalivibrio</taxon>
    </lineage>
</organism>
<dbReference type="EMBL" id="CP001339">
    <property type="protein sequence ID" value="ACL72886.1"/>
    <property type="molecule type" value="Genomic_DNA"/>
</dbReference>
<evidence type="ECO:0000313" key="2">
    <source>
        <dbReference type="EMBL" id="ACL72886.1"/>
    </source>
</evidence>
<dbReference type="KEGG" id="tgr:Tgr7_1804"/>
<evidence type="ECO:0008006" key="4">
    <source>
        <dbReference type="Google" id="ProtNLM"/>
    </source>
</evidence>
<reference evidence="2 3" key="1">
    <citation type="journal article" date="2011" name="Stand. Genomic Sci.">
        <title>Complete genome sequence of 'Thioalkalivibrio sulfidophilus' HL-EbGr7.</title>
        <authorList>
            <person name="Muyzer G."/>
            <person name="Sorokin D.Y."/>
            <person name="Mavromatis K."/>
            <person name="Lapidus A."/>
            <person name="Clum A."/>
            <person name="Ivanova N."/>
            <person name="Pati A."/>
            <person name="d'Haeseleer P."/>
            <person name="Woyke T."/>
            <person name="Kyrpides N.C."/>
        </authorList>
    </citation>
    <scope>NUCLEOTIDE SEQUENCE [LARGE SCALE GENOMIC DNA]</scope>
    <source>
        <strain evidence="2 3">HL-EbGR7</strain>
    </source>
</reference>
<dbReference type="Proteomes" id="UP000002383">
    <property type="component" value="Chromosome"/>
</dbReference>
<dbReference type="AlphaFoldDB" id="B8GSI2"/>
<dbReference type="HOGENOM" id="CLU_633032_0_0_6"/>
<evidence type="ECO:0000256" key="1">
    <source>
        <dbReference type="SAM" id="SignalP"/>
    </source>
</evidence>
<dbReference type="RefSeq" id="WP_012638368.1">
    <property type="nucleotide sequence ID" value="NC_011901.1"/>
</dbReference>
<dbReference type="PROSITE" id="PS51257">
    <property type="entry name" value="PROKAR_LIPOPROTEIN"/>
    <property type="match status" value="1"/>
</dbReference>
<feature type="chain" id="PRO_5002870587" description="Lipoprotein" evidence="1">
    <location>
        <begin position="18"/>
        <end position="433"/>
    </location>
</feature>
<accession>B8GSI2</accession>
<sequence length="433" mass="47329" precursor="true">MMKFRSMFVASAVLALAGCVGGVENVRPAAQQNVVDMTRTVSSEEVGLQPAETVWVPGQYRPDGEAALYIKGRRFIVEGGYGNVQGFLKNDEGYLVAVRQPHVDLTDSRRGVFTVFYQVDGEGQVLRNVGVIQSGGVVLTGPTGIFVEVSQRSNYRVPLNSYPGYSRDGNLVSGPENVRVARPSGDGGWYVITPFKEDAFTGTSLERQKRYADGRIEVKNKELLMDTRELNTFPVSSAIFIDREPLTDSALAGAFLWLHREHNIYSRDGAAYRVRAVVGDKADGVIYYNVSNLGTRLNMSSDGALGRANRITVTEGANGPLIGTQRSGRGFAASQGWYLMDLSNMDFLRNSPEIFSLMGAGLNTLRTFVGQNTAQVSGDSRNDVYAVITPKTNVYILANRLAVESQGHKTYAQDIGSVNTQEIQGFIRTYGLN</sequence>
<proteinExistence type="predicted"/>